<dbReference type="PANTHER" id="PTHR47953">
    <property type="entry name" value="OS08G0105600 PROTEIN"/>
    <property type="match status" value="1"/>
</dbReference>
<dbReference type="GO" id="GO:0005506">
    <property type="term" value="F:iron ion binding"/>
    <property type="evidence" value="ECO:0007669"/>
    <property type="project" value="InterPro"/>
</dbReference>
<evidence type="ECO:0000256" key="6">
    <source>
        <dbReference type="ARBA" id="ARBA00023033"/>
    </source>
</evidence>
<dbReference type="InterPro" id="IPR052306">
    <property type="entry name" value="CYP450_71D"/>
</dbReference>
<organism evidence="7 8">
    <name type="scientific">Solanum bulbocastanum</name>
    <name type="common">Wild potato</name>
    <dbReference type="NCBI Taxonomy" id="147425"/>
    <lineage>
        <taxon>Eukaryota</taxon>
        <taxon>Viridiplantae</taxon>
        <taxon>Streptophyta</taxon>
        <taxon>Embryophyta</taxon>
        <taxon>Tracheophyta</taxon>
        <taxon>Spermatophyta</taxon>
        <taxon>Magnoliopsida</taxon>
        <taxon>eudicotyledons</taxon>
        <taxon>Gunneridae</taxon>
        <taxon>Pentapetalae</taxon>
        <taxon>asterids</taxon>
        <taxon>lamiids</taxon>
        <taxon>Solanales</taxon>
        <taxon>Solanaceae</taxon>
        <taxon>Solanoideae</taxon>
        <taxon>Solaneae</taxon>
        <taxon>Solanum</taxon>
    </lineage>
</organism>
<dbReference type="AlphaFoldDB" id="A0AAN8TQC8"/>
<evidence type="ECO:0000256" key="4">
    <source>
        <dbReference type="ARBA" id="ARBA00023002"/>
    </source>
</evidence>
<dbReference type="InterPro" id="IPR036396">
    <property type="entry name" value="Cyt_P450_sf"/>
</dbReference>
<dbReference type="Proteomes" id="UP001371456">
    <property type="component" value="Unassembled WGS sequence"/>
</dbReference>
<reference evidence="7 8" key="1">
    <citation type="submission" date="2024-02" db="EMBL/GenBank/DDBJ databases">
        <title>de novo genome assembly of Solanum bulbocastanum strain 11H21.</title>
        <authorList>
            <person name="Hosaka A.J."/>
        </authorList>
    </citation>
    <scope>NUCLEOTIDE SEQUENCE [LARGE SCALE GENOMIC DNA]</scope>
    <source>
        <tissue evidence="7">Young leaves</tissue>
    </source>
</reference>
<evidence type="ECO:0000313" key="7">
    <source>
        <dbReference type="EMBL" id="KAK6788963.1"/>
    </source>
</evidence>
<sequence length="233" mass="26458">MRKICIVEFLSVKMVKSFSGIRQDELSSLISSIRSTRGGATVLINMSEKKFWFTNSVTCRSAFGKICKGKNEFITLMKEVLFFAGGFDVADLFPSWKLLHNISGVKSRLMNAHQKVDSIMENIINEHIENKAIGKKRNGEFRDEDLVDVLLRIKENSQFQFPISNDHIKAVISDIFIAGTEASSSTIIWALSEMMRNPNVMAKAQHEVRQVFKGKKNYDEKDIEKVDISKVSD</sequence>
<dbReference type="Pfam" id="PF00067">
    <property type="entry name" value="p450"/>
    <property type="match status" value="1"/>
</dbReference>
<gene>
    <name evidence="7" type="ORF">RDI58_012762</name>
</gene>
<keyword evidence="8" id="KW-1185">Reference proteome</keyword>
<keyword evidence="4" id="KW-0560">Oxidoreductase</keyword>
<dbReference type="GO" id="GO:0016705">
    <property type="term" value="F:oxidoreductase activity, acting on paired donors, with incorporation or reduction of molecular oxygen"/>
    <property type="evidence" value="ECO:0007669"/>
    <property type="project" value="InterPro"/>
</dbReference>
<dbReference type="Gene3D" id="1.10.630.10">
    <property type="entry name" value="Cytochrome P450"/>
    <property type="match status" value="1"/>
</dbReference>
<evidence type="ECO:0000256" key="5">
    <source>
        <dbReference type="ARBA" id="ARBA00023004"/>
    </source>
</evidence>
<evidence type="ECO:0000313" key="8">
    <source>
        <dbReference type="Proteomes" id="UP001371456"/>
    </source>
</evidence>
<dbReference type="SUPFAM" id="SSF48264">
    <property type="entry name" value="Cytochrome P450"/>
    <property type="match status" value="1"/>
</dbReference>
<keyword evidence="5" id="KW-0408">Iron</keyword>
<dbReference type="PANTHER" id="PTHR47953:SF20">
    <property type="entry name" value="CYTOCHROME P450"/>
    <property type="match status" value="1"/>
</dbReference>
<comment type="caution">
    <text evidence="7">The sequence shown here is derived from an EMBL/GenBank/DDBJ whole genome shotgun (WGS) entry which is preliminary data.</text>
</comment>
<dbReference type="InterPro" id="IPR001128">
    <property type="entry name" value="Cyt_P450"/>
</dbReference>
<proteinExistence type="inferred from homology"/>
<name>A0AAN8TQC8_SOLBU</name>
<dbReference type="InterPro" id="IPR002401">
    <property type="entry name" value="Cyt_P450_E_grp-I"/>
</dbReference>
<dbReference type="GO" id="GO:0020037">
    <property type="term" value="F:heme binding"/>
    <property type="evidence" value="ECO:0007669"/>
    <property type="project" value="InterPro"/>
</dbReference>
<dbReference type="EMBL" id="JBANQN010000005">
    <property type="protein sequence ID" value="KAK6788963.1"/>
    <property type="molecule type" value="Genomic_DNA"/>
</dbReference>
<keyword evidence="2" id="KW-0349">Heme</keyword>
<evidence type="ECO:0008006" key="9">
    <source>
        <dbReference type="Google" id="ProtNLM"/>
    </source>
</evidence>
<comment type="similarity">
    <text evidence="1">Belongs to the cytochrome P450 family.</text>
</comment>
<evidence type="ECO:0000256" key="2">
    <source>
        <dbReference type="ARBA" id="ARBA00022617"/>
    </source>
</evidence>
<accession>A0AAN8TQC8</accession>
<keyword evidence="3" id="KW-0479">Metal-binding</keyword>
<evidence type="ECO:0000256" key="1">
    <source>
        <dbReference type="ARBA" id="ARBA00010617"/>
    </source>
</evidence>
<evidence type="ECO:0000256" key="3">
    <source>
        <dbReference type="ARBA" id="ARBA00022723"/>
    </source>
</evidence>
<dbReference type="PRINTS" id="PR00463">
    <property type="entry name" value="EP450I"/>
</dbReference>
<keyword evidence="6" id="KW-0503">Monooxygenase</keyword>
<protein>
    <recommendedName>
        <fullName evidence="9">Cytochrome P450</fullName>
    </recommendedName>
</protein>
<dbReference type="GO" id="GO:0004497">
    <property type="term" value="F:monooxygenase activity"/>
    <property type="evidence" value="ECO:0007669"/>
    <property type="project" value="UniProtKB-KW"/>
</dbReference>